<dbReference type="PROSITE" id="PS51657">
    <property type="entry name" value="PSRV_HELICASE"/>
    <property type="match status" value="1"/>
</dbReference>
<dbReference type="Pfam" id="PF01443">
    <property type="entry name" value="Viral_helicase1"/>
    <property type="match status" value="2"/>
</dbReference>
<dbReference type="SUPFAM" id="SSF56672">
    <property type="entry name" value="DNA/RNA polymerases"/>
    <property type="match status" value="1"/>
</dbReference>
<dbReference type="GO" id="GO:0005524">
    <property type="term" value="F:ATP binding"/>
    <property type="evidence" value="ECO:0007669"/>
    <property type="project" value="UniProtKB-KW"/>
</dbReference>
<evidence type="ECO:0000313" key="14">
    <source>
        <dbReference type="EMBL" id="AFV57238.1"/>
    </source>
</evidence>
<dbReference type="GO" id="GO:0006351">
    <property type="term" value="P:DNA-templated transcription"/>
    <property type="evidence" value="ECO:0007669"/>
    <property type="project" value="InterPro"/>
</dbReference>
<dbReference type="Pfam" id="PF05892">
    <property type="entry name" value="Tricho_coat"/>
    <property type="match status" value="1"/>
</dbReference>
<keyword evidence="8" id="KW-0067">ATP-binding</keyword>
<dbReference type="InterPro" id="IPR007094">
    <property type="entry name" value="RNA-dir_pol_PSvirus"/>
</dbReference>
<dbReference type="Pfam" id="PF01660">
    <property type="entry name" value="Vmethyltransf"/>
    <property type="match status" value="1"/>
</dbReference>
<keyword evidence="2" id="KW-0696">RNA-directed RNA polymerase</keyword>
<feature type="domain" description="RdRp catalytic" evidence="11">
    <location>
        <begin position="1445"/>
        <end position="1552"/>
    </location>
</feature>
<evidence type="ECO:0000256" key="8">
    <source>
        <dbReference type="ARBA" id="ARBA00022840"/>
    </source>
</evidence>
<evidence type="ECO:0000259" key="11">
    <source>
        <dbReference type="PROSITE" id="PS50507"/>
    </source>
</evidence>
<dbReference type="GeneID" id="13897330"/>
<dbReference type="GO" id="GO:0008174">
    <property type="term" value="F:mRNA methyltransferase activity"/>
    <property type="evidence" value="ECO:0007669"/>
    <property type="project" value="UniProtKB-UniRule"/>
</dbReference>
<keyword evidence="5" id="KW-0548">Nucleotidyltransferase</keyword>
<dbReference type="GO" id="GO:0019028">
    <property type="term" value="C:viral capsid"/>
    <property type="evidence" value="ECO:0007669"/>
    <property type="project" value="UniProtKB-KW"/>
</dbReference>
<sequence>MALSYRTPTEYLINQLPARLTDNIAVKQVDLIQSDEDCYGSYLNYNLSKEQKKFLVDKGLYLSPYSWRHHSHPACKTIENWLLYKEIGSYAKHVSKQQTIAFISLREGKLNAIKKIHFEKKNNKVACEKICSFNRYYHTKDRLRYSDSSGREIIYKSFDKIGDQIGPRASFYIHDECHYWSPNDLSNFLSRTKAESILATVIHPTEIDVGKDCSHLPFLYEFEVSDNNIFFFPDGNRSEGYEQPKTAGWWLKMRRFYSDGEVYSVTLLRTIGPFHLIYISRGSLASESRRFFDDFNILDLPVKYAKNNLIKKMKLLLRNNFMIKIVSYIKSLKKPDKESAIAKLRMLSEDEFSLEEMIFVDGLVDTLLKNGYKSIWENGWVEWFICGLKDCLPDALHSAMFRSHFKAKQNLDLLMNMKTLSIVVETEDFYPYSKVDCIKEIKEYFLNSCDYLQRDNIDKIIRSSFRGEYIYDYDTSGYYSIRTTSGKMELHGPDSRHLMRSAHDCISYEANIKLFGNNHMEKMRIENRFWFLNDEKRFENAKRESISRCKTIFDEYDAILEEELPDDSIFKGFNKGVSFFKKKTMRMNECLIMLRTGVYNKSKLISNIKHVDDPFSTMEKHKRDRLNKVIKYYIGGVEYEMPSSQVSELEEITEITPINRLSSSNPMDEKTFRNLANKCCFDCIMEIKKIDHVALVNYITETKFMDLLLKDNGLLQKELIELCNFLNIKVNIINQSGTRLIYENDNDNTLILTERHCKLVKTESISDWLLDDNKDFLDVTGVSSIIKNVFDYKRSKKLYDSLSKGTSGVFFNMIKKKNDESEKKKDKNRVIEMMNFFFEDEINEKRKLTGRSEPIYGFFGFAGSGKSREIQNYINTNYNMDGCVTVVSPRVELLKDWEKKISVANKKIRFSTYEKALTLSYYEDELVVVDEIGLLPPGYISLLSLVTAFRVNKISHNIRLSKRNYSKYVENQSSRLVLLGDHLQGRYYNESDFRSLSQPDEIDFIMMNEEILYLNYSHRLNKMHFYKPGVEMLGEDENIISRRFSNVFSAKKTIPEAQLLVASRDEQVRFKELDAKTFGESQGLTFDEIIIVLSPPAVNCSINMWNVAMTRARKGVHFALNGFDTVDDFINRVKGTPVNAMILGSPFEIHRTPGGKDKEIKIIKVCRLGMSNEDVEMKLMGDPFLKSIIPSLDEGLSIEQEYHDIICESPVPKIHLPIESIQGHVSYVSSMLKERGEREFKGDGCMSEQFPDFWKTGEPGHYLSQSERFQSIFPKHQNSDSLTFLAAVKKRLKFSSPSVERERFEKVRHLGNEMLDIFLDKIKIDNKLNSEMMARSYNEYVLKKVSKTANTIASHSSRSEPDWKLNEIFLFMKTQLCTKFEKRFSDAKAGQTLACFSHIILNRFAAPTRYVEKKISEGLGKNFYIHQKKNFDVLNDWVVANNFDSYCLESDYEAFDSSQDCLILAFEYELLKYLGWDQSLLDDYLDLKFNLGCRLGNLAVMRFTGEFGTFLFNTLANMVFTFMTYDLNGTESICFAGDDMCCNRGIKARVDGKYDHILKRLTLKAKAVITKEPTFCGWRLTKYGIFKKPELVLERFLIAIEKGRLLDVIDSYYIECSYAYNLGERLFECFSEKDFSAHYCCIRIVHKNKSLLKGLSLERYRENRRFKHSCKSWIQRPSYRSSTMEDETLIASGSVRCTQMGVSSKTRRLTQFREQKVQFQLNQLMGSPGLLKEYLLLTQMLLMRRETRRSIQKSILEQLSSVSTSLVIMNVRCQEEDVCWLTVEEVEEVELSKPLSLIYPKDQPTSCSYQMQSLTFMMSYLTGPVKCSSSLTMLITVVVPTHLLLRLGQYIACLMSSIAITEWEFQEERVPLEVSIRKYIALRPYQRKMRSQCCQRCVSQERLEEYLMLREALALNLKGVREVLSCLGEKEALLSFEIIVSEKGLVKLRKIYAGLGQAQEVLMKETFLKRFWIINLGLPVNAENFKVTSGKQAMVDQAANLALSNWINETTGFQGEAYGVRLRKLRRRTLLRQHWVSVFKEYVKNLGHANTPAEFTAAESEIYGRVMSDFAAYAFGIMAEEGFSPATIYNEVPASYTIEYPQPVGALNVSFSPAEVSRQFKYYANSSGNSCFANITWRQIGESFAEDIVRYFKELQVDAQSWLVRSNPVLAGNAPWVALDVTDGLDVRRLNPEEKKVIARAKNHLLKSMQLKGRESLSAEALLES</sequence>
<proteinExistence type="predicted"/>
<evidence type="ECO:0000256" key="2">
    <source>
        <dbReference type="ARBA" id="ARBA00022484"/>
    </source>
</evidence>
<protein>
    <submittedName>
        <fullName evidence="14">Replicase</fullName>
    </submittedName>
</protein>
<keyword evidence="6" id="KW-0547">Nucleotide-binding</keyword>
<dbReference type="InterPro" id="IPR001788">
    <property type="entry name" value="RNA-dep_RNA_pol_alsuvir"/>
</dbReference>
<evidence type="ECO:0000259" key="13">
    <source>
        <dbReference type="PROSITE" id="PS51743"/>
    </source>
</evidence>
<dbReference type="SUPFAM" id="SSF52540">
    <property type="entry name" value="P-loop containing nucleoside triphosphate hydrolases"/>
    <property type="match status" value="2"/>
</dbReference>
<evidence type="ECO:0000256" key="3">
    <source>
        <dbReference type="ARBA" id="ARBA00022561"/>
    </source>
</evidence>
<dbReference type="GO" id="GO:0003968">
    <property type="term" value="F:RNA-directed RNA polymerase activity"/>
    <property type="evidence" value="ECO:0007669"/>
    <property type="project" value="UniProtKB-KW"/>
</dbReference>
<dbReference type="GO" id="GO:0006396">
    <property type="term" value="P:RNA processing"/>
    <property type="evidence" value="ECO:0007669"/>
    <property type="project" value="InterPro"/>
</dbReference>
<dbReference type="RefSeq" id="YP_006905850.1">
    <property type="nucleotide sequence ID" value="NC_019029.1"/>
</dbReference>
<dbReference type="InterPro" id="IPR008879">
    <property type="entry name" value="Coat_protein_tricho/vitivirus"/>
</dbReference>
<keyword evidence="4" id="KW-0808">Transferase</keyword>
<dbReference type="InterPro" id="IPR027417">
    <property type="entry name" value="P-loop_NTPase"/>
</dbReference>
<evidence type="ECO:0000259" key="12">
    <source>
        <dbReference type="PROSITE" id="PS51657"/>
    </source>
</evidence>
<dbReference type="PROSITE" id="PS51743">
    <property type="entry name" value="ALPHAVIRUS_MT"/>
    <property type="match status" value="1"/>
</dbReference>
<feature type="domain" description="(+)RNA virus helicase C-terminal" evidence="12">
    <location>
        <begin position="828"/>
        <end position="1154"/>
    </location>
</feature>
<dbReference type="Proteomes" id="UP000217400">
    <property type="component" value="Segment"/>
</dbReference>
<organism evidence="14 15">
    <name type="scientific">Diuris virus A</name>
    <dbReference type="NCBI Taxonomy" id="1247115"/>
    <lineage>
        <taxon>Viruses</taxon>
        <taxon>Riboviria</taxon>
        <taxon>Orthornavirae</taxon>
        <taxon>Kitrinoviricota</taxon>
        <taxon>Alsuviricetes</taxon>
        <taxon>Tymovirales</taxon>
        <taxon>Betaflexiviridae</taxon>
        <taxon>Trivirinae</taxon>
        <taxon>Divavirus</taxon>
        <taxon>Divavirus alphadiuris</taxon>
    </lineage>
</organism>
<evidence type="ECO:0000256" key="4">
    <source>
        <dbReference type="ARBA" id="ARBA00022679"/>
    </source>
</evidence>
<keyword evidence="9" id="KW-0946">Virion</keyword>
<name>K4P1P6_9VIRU</name>
<evidence type="ECO:0000256" key="5">
    <source>
        <dbReference type="ARBA" id="ARBA00022695"/>
    </source>
</evidence>
<evidence type="ECO:0000256" key="1">
    <source>
        <dbReference type="ARBA" id="ARBA00004328"/>
    </source>
</evidence>
<evidence type="ECO:0000256" key="6">
    <source>
        <dbReference type="ARBA" id="ARBA00022741"/>
    </source>
</evidence>
<dbReference type="GO" id="GO:0016787">
    <property type="term" value="F:hydrolase activity"/>
    <property type="evidence" value="ECO:0007669"/>
    <property type="project" value="UniProtKB-KW"/>
</dbReference>
<keyword evidence="3" id="KW-0167">Capsid protein</keyword>
<dbReference type="GO" id="GO:0016556">
    <property type="term" value="P:mRNA modification"/>
    <property type="evidence" value="ECO:0007669"/>
    <property type="project" value="InterPro"/>
</dbReference>
<accession>K4P1P6</accession>
<dbReference type="GO" id="GO:0039694">
    <property type="term" value="P:viral RNA genome replication"/>
    <property type="evidence" value="ECO:0007669"/>
    <property type="project" value="InterPro"/>
</dbReference>
<dbReference type="Pfam" id="PF00978">
    <property type="entry name" value="RdRP_2"/>
    <property type="match status" value="1"/>
</dbReference>
<keyword evidence="7" id="KW-0378">Hydrolase</keyword>
<dbReference type="InterPro" id="IPR002588">
    <property type="entry name" value="Alphavirus-like_MT_dom"/>
</dbReference>
<evidence type="ECO:0000256" key="7">
    <source>
        <dbReference type="ARBA" id="ARBA00022801"/>
    </source>
</evidence>
<keyword evidence="15" id="KW-1185">Reference proteome</keyword>
<dbReference type="InterPro" id="IPR043502">
    <property type="entry name" value="DNA/RNA_pol_sf"/>
</dbReference>
<evidence type="ECO:0000256" key="9">
    <source>
        <dbReference type="ARBA" id="ARBA00022844"/>
    </source>
</evidence>
<dbReference type="InterPro" id="IPR027351">
    <property type="entry name" value="(+)RNA_virus_helicase_core_dom"/>
</dbReference>
<reference evidence="14 15" key="1">
    <citation type="journal article" date="2013" name="Virus Res.">
        <title>Exotic and indigenous viruses infect wild populations and captive collections of temperate terrestrial orchids (Diuris species) in Australia.</title>
        <authorList>
            <person name="Wylie S.J."/>
            <person name="Li H."/>
            <person name="Dixon K.W."/>
            <person name="Richards H."/>
            <person name="Jones M.G."/>
        </authorList>
    </citation>
    <scope>NUCLEOTIDE SEQUENCE [LARGE SCALE GENOMIC DNA]</scope>
    <source>
        <strain evidence="14">SW3.3</strain>
    </source>
</reference>
<evidence type="ECO:0000256" key="10">
    <source>
        <dbReference type="ARBA" id="ARBA00022953"/>
    </source>
</evidence>
<feature type="domain" description="Alphavirus-like MT" evidence="13">
    <location>
        <begin position="63"/>
        <end position="251"/>
    </location>
</feature>
<dbReference type="Gene3D" id="3.40.50.300">
    <property type="entry name" value="P-loop containing nucleotide triphosphate hydrolases"/>
    <property type="match status" value="1"/>
</dbReference>
<evidence type="ECO:0000313" key="15">
    <source>
        <dbReference type="Proteomes" id="UP000217400"/>
    </source>
</evidence>
<dbReference type="GO" id="GO:0003723">
    <property type="term" value="F:RNA binding"/>
    <property type="evidence" value="ECO:0007669"/>
    <property type="project" value="InterPro"/>
</dbReference>
<comment type="subcellular location">
    <subcellularLocation>
        <location evidence="1">Virion</location>
    </subcellularLocation>
</comment>
<dbReference type="KEGG" id="vg:13897330"/>
<dbReference type="CDD" id="cd23245">
    <property type="entry name" value="Betaflexiviridae_RdRp"/>
    <property type="match status" value="1"/>
</dbReference>
<keyword evidence="10" id="KW-0693">Viral RNA replication</keyword>
<dbReference type="PROSITE" id="PS50507">
    <property type="entry name" value="RDRP_SSRNA_POS"/>
    <property type="match status" value="1"/>
</dbReference>
<dbReference type="EMBL" id="JX173276">
    <property type="protein sequence ID" value="AFV57238.1"/>
    <property type="molecule type" value="Genomic_RNA"/>
</dbReference>